<dbReference type="Proteomes" id="UP000606172">
    <property type="component" value="Unassembled WGS sequence"/>
</dbReference>
<dbReference type="Gene3D" id="1.10.357.10">
    <property type="entry name" value="Tetracycline Repressor, domain 2"/>
    <property type="match status" value="1"/>
</dbReference>
<evidence type="ECO:0000313" key="7">
    <source>
        <dbReference type="Proteomes" id="UP000606172"/>
    </source>
</evidence>
<feature type="domain" description="HTH tetR-type" evidence="5">
    <location>
        <begin position="13"/>
        <end position="71"/>
    </location>
</feature>
<reference evidence="6" key="1">
    <citation type="submission" date="2021-01" db="EMBL/GenBank/DDBJ databases">
        <title>Whole genome shotgun sequence of Sinosporangium siamense NBRC 109515.</title>
        <authorList>
            <person name="Komaki H."/>
            <person name="Tamura T."/>
        </authorList>
    </citation>
    <scope>NUCLEOTIDE SEQUENCE</scope>
    <source>
        <strain evidence="6">NBRC 109515</strain>
    </source>
</reference>
<keyword evidence="7" id="KW-1185">Reference proteome</keyword>
<comment type="caution">
    <text evidence="6">The sequence shown here is derived from an EMBL/GenBank/DDBJ whole genome shotgun (WGS) entry which is preliminary data.</text>
</comment>
<dbReference type="InterPro" id="IPR009057">
    <property type="entry name" value="Homeodomain-like_sf"/>
</dbReference>
<dbReference type="EMBL" id="BOOW01000009">
    <property type="protein sequence ID" value="GII91398.1"/>
    <property type="molecule type" value="Genomic_DNA"/>
</dbReference>
<name>A0A919V5B9_9ACTN</name>
<accession>A0A919V5B9</accession>
<dbReference type="InterPro" id="IPR050109">
    <property type="entry name" value="HTH-type_TetR-like_transc_reg"/>
</dbReference>
<proteinExistence type="predicted"/>
<protein>
    <submittedName>
        <fullName evidence="6">TetR family transcriptional regulator</fullName>
    </submittedName>
</protein>
<dbReference type="PANTHER" id="PTHR30055:SF234">
    <property type="entry name" value="HTH-TYPE TRANSCRIPTIONAL REGULATOR BETI"/>
    <property type="match status" value="1"/>
</dbReference>
<organism evidence="6 7">
    <name type="scientific">Sinosporangium siamense</name>
    <dbReference type="NCBI Taxonomy" id="1367973"/>
    <lineage>
        <taxon>Bacteria</taxon>
        <taxon>Bacillati</taxon>
        <taxon>Actinomycetota</taxon>
        <taxon>Actinomycetes</taxon>
        <taxon>Streptosporangiales</taxon>
        <taxon>Streptosporangiaceae</taxon>
        <taxon>Sinosporangium</taxon>
    </lineage>
</organism>
<evidence type="ECO:0000256" key="1">
    <source>
        <dbReference type="ARBA" id="ARBA00023015"/>
    </source>
</evidence>
<evidence type="ECO:0000256" key="4">
    <source>
        <dbReference type="PROSITE-ProRule" id="PRU00335"/>
    </source>
</evidence>
<dbReference type="InterPro" id="IPR001647">
    <property type="entry name" value="HTH_TetR"/>
</dbReference>
<gene>
    <name evidence="6" type="ORF">Ssi02_16290</name>
</gene>
<keyword evidence="2 4" id="KW-0238">DNA-binding</keyword>
<dbReference type="GO" id="GO:0000976">
    <property type="term" value="F:transcription cis-regulatory region binding"/>
    <property type="evidence" value="ECO:0007669"/>
    <property type="project" value="TreeGrafter"/>
</dbReference>
<dbReference type="GO" id="GO:0003700">
    <property type="term" value="F:DNA-binding transcription factor activity"/>
    <property type="evidence" value="ECO:0007669"/>
    <property type="project" value="TreeGrafter"/>
</dbReference>
<sequence>MVRTDAGETRTRARTRQAILDAAVTVLTDNPSASLGEVARAAGVSRSTLQRYFAERTDLLEALSVYAYERVEEATERARVDEGDVVRALTRVLEEYFELGDILMLAYQGGSEKEAADDGSGTRQLLPLIERGHAEGVLDRSLPAEWIEQFLWSCLFAAWTHTRVNGARKHDALAVCLRAFTKAVRA</sequence>
<dbReference type="PROSITE" id="PS50977">
    <property type="entry name" value="HTH_TETR_2"/>
    <property type="match status" value="1"/>
</dbReference>
<dbReference type="SUPFAM" id="SSF46689">
    <property type="entry name" value="Homeodomain-like"/>
    <property type="match status" value="1"/>
</dbReference>
<evidence type="ECO:0000256" key="2">
    <source>
        <dbReference type="ARBA" id="ARBA00023125"/>
    </source>
</evidence>
<evidence type="ECO:0000259" key="5">
    <source>
        <dbReference type="PROSITE" id="PS50977"/>
    </source>
</evidence>
<keyword evidence="1" id="KW-0805">Transcription regulation</keyword>
<evidence type="ECO:0000313" key="6">
    <source>
        <dbReference type="EMBL" id="GII91398.1"/>
    </source>
</evidence>
<dbReference type="AlphaFoldDB" id="A0A919V5B9"/>
<keyword evidence="3" id="KW-0804">Transcription</keyword>
<feature type="DNA-binding region" description="H-T-H motif" evidence="4">
    <location>
        <begin position="34"/>
        <end position="53"/>
    </location>
</feature>
<evidence type="ECO:0000256" key="3">
    <source>
        <dbReference type="ARBA" id="ARBA00023163"/>
    </source>
</evidence>
<dbReference type="Pfam" id="PF00440">
    <property type="entry name" value="TetR_N"/>
    <property type="match status" value="1"/>
</dbReference>
<dbReference type="PANTHER" id="PTHR30055">
    <property type="entry name" value="HTH-TYPE TRANSCRIPTIONAL REGULATOR RUTR"/>
    <property type="match status" value="1"/>
</dbReference>